<dbReference type="Proteomes" id="UP000233332">
    <property type="component" value="Unassembled WGS sequence"/>
</dbReference>
<evidence type="ECO:0000313" key="2">
    <source>
        <dbReference type="Proteomes" id="UP000233332"/>
    </source>
</evidence>
<protein>
    <submittedName>
        <fullName evidence="1">Uncharacterized protein</fullName>
    </submittedName>
</protein>
<dbReference type="EMBL" id="NXGX01000006">
    <property type="protein sequence ID" value="PKR57279.1"/>
    <property type="molecule type" value="Genomic_DNA"/>
</dbReference>
<reference evidence="1 2" key="1">
    <citation type="submission" date="2017-09" db="EMBL/GenBank/DDBJ databases">
        <title>Biodiversity and function of Thalassospira species in the particle-attached aromatic-hydrocarbon-degrading consortia from the surface seawater of the China South Sea.</title>
        <authorList>
            <person name="Dong C."/>
            <person name="Lai Q."/>
            <person name="Shao Z."/>
        </authorList>
    </citation>
    <scope>NUCLEOTIDE SEQUENCE [LARGE SCALE GENOMIC DNA]</scope>
    <source>
        <strain evidence="1 2">139Z-12</strain>
    </source>
</reference>
<dbReference type="AlphaFoldDB" id="A0A2N3L381"/>
<accession>A0A2N3L381</accession>
<evidence type="ECO:0000313" key="1">
    <source>
        <dbReference type="EMBL" id="PKR57279.1"/>
    </source>
</evidence>
<gene>
    <name evidence="1" type="ORF">COO92_15075</name>
</gene>
<name>A0A2N3L381_9PROT</name>
<keyword evidence="2" id="KW-1185">Reference proteome</keyword>
<sequence length="764" mass="84012">MPNLDPTSQDFYDLVIVGRGYSASTYLFTADLSWCQKILIIAGPDAWEHVVRGDGIVNHANYIYARDNPSARINPAPEAPEGNKTTLKDENAAIIAKAVAWLQAKNITVTQDAGITTAIGKKDYLSTADINRGQPVKRGKLDIYPFAIKANSAQPIYEVTYNKWGNLPANEEWDVGNITQSTAKALKVVYCGGAGPHIDRYNEGKFNKATFMDLDSFMRSDIVPTQDGNNKIALLGPNAGVDAAVKAISKGFELYWLISGPQDSNPAWLSTKHYTTTRDDQNPKTGQDAIDDANDCIVNYPKSDRPSFVGTAVPNDANAPKNAPYTISFGQNEVFKRSDEDTKFTSIEVGCVVYATGQAPDKDEKSGPNDIVSRIGPAKVLEPILTNEKLTPIYDTNQRFGNWYETALGLKDKDHSPYTGLEVFGAAAFALSGGSNVKQAFFENAGFYNNALDTSIQPEQNIGNCLKAIQNSSWNDSAHASRLYDYLNTQDSIPAVNTSMTAILPRLYLQTLLAADQLGVVKNQIEAATGFGLIAASTDTHAWIVKASALQQASQQIKNAIDGLPKPATANDLGPLKEAVEQYTTAQDDFDEVDNSVNDAAAEYIARLPKDERETLQKEGFRTDRFAFEINRAVQRLSFEVRWLSGSDERYLNQRYQQDVLKKIPPVQRQLTNLQAIFQASVTGNIQSAINFNSMDRTQLAVLLAAKYPAILAPDWRPITAQILEGRRFSPWGYTPEQVTKIETWLGNVNQGTKSVNEFPDLVA</sequence>
<organism evidence="1 2">
    <name type="scientific">Thalassospira lohafexi</name>
    <dbReference type="NCBI Taxonomy" id="744227"/>
    <lineage>
        <taxon>Bacteria</taxon>
        <taxon>Pseudomonadati</taxon>
        <taxon>Pseudomonadota</taxon>
        <taxon>Alphaproteobacteria</taxon>
        <taxon>Rhodospirillales</taxon>
        <taxon>Thalassospiraceae</taxon>
        <taxon>Thalassospira</taxon>
    </lineage>
</organism>
<proteinExistence type="predicted"/>
<dbReference type="RefSeq" id="WP_101303421.1">
    <property type="nucleotide sequence ID" value="NZ_NXGX01000006.1"/>
</dbReference>
<comment type="caution">
    <text evidence="1">The sequence shown here is derived from an EMBL/GenBank/DDBJ whole genome shotgun (WGS) entry which is preliminary data.</text>
</comment>